<keyword evidence="6" id="KW-0653">Protein transport</keyword>
<dbReference type="PROSITE" id="PS51779">
    <property type="entry name" value="POTRA"/>
    <property type="match status" value="1"/>
</dbReference>
<evidence type="ECO:0000256" key="2">
    <source>
        <dbReference type="ARBA" id="ARBA00009055"/>
    </source>
</evidence>
<dbReference type="InterPro" id="IPR034746">
    <property type="entry name" value="POTRA"/>
</dbReference>
<dbReference type="Proteomes" id="UP000001660">
    <property type="component" value="Chromosome"/>
</dbReference>
<dbReference type="HOGENOM" id="CLU_021521_0_0_0"/>
<accession>D8PAR8</accession>
<dbReference type="EMBL" id="FP929003">
    <property type="protein sequence ID" value="CBK40327.1"/>
    <property type="molecule type" value="Genomic_DNA"/>
</dbReference>
<dbReference type="Pfam" id="PF08479">
    <property type="entry name" value="POTRA_2"/>
    <property type="match status" value="1"/>
</dbReference>
<dbReference type="Gene3D" id="2.40.160.50">
    <property type="entry name" value="membrane protein fhac: a member of the omp85/tpsb transporter family"/>
    <property type="match status" value="1"/>
</dbReference>
<dbReference type="eggNOG" id="COG2831">
    <property type="taxonomic scope" value="Bacteria"/>
</dbReference>
<evidence type="ECO:0000256" key="1">
    <source>
        <dbReference type="ARBA" id="ARBA00004442"/>
    </source>
</evidence>
<evidence type="ECO:0000256" key="10">
    <source>
        <dbReference type="SAM" id="SignalP"/>
    </source>
</evidence>
<gene>
    <name evidence="12" type="ORF">NIDE0552</name>
</gene>
<feature type="chain" id="PRO_5003119892" evidence="10">
    <location>
        <begin position="31"/>
        <end position="586"/>
    </location>
</feature>
<keyword evidence="10" id="KW-0732">Signal</keyword>
<protein>
    <submittedName>
        <fullName evidence="12">Putative Surface antigen (D15)</fullName>
    </submittedName>
</protein>
<keyword evidence="7" id="KW-0472">Membrane</keyword>
<dbReference type="GO" id="GO:0008320">
    <property type="term" value="F:protein transmembrane transporter activity"/>
    <property type="evidence" value="ECO:0007669"/>
    <property type="project" value="TreeGrafter"/>
</dbReference>
<evidence type="ECO:0000256" key="9">
    <source>
        <dbReference type="SAM" id="MobiDB-lite"/>
    </source>
</evidence>
<feature type="signal peptide" evidence="10">
    <location>
        <begin position="1"/>
        <end position="30"/>
    </location>
</feature>
<evidence type="ECO:0000256" key="3">
    <source>
        <dbReference type="ARBA" id="ARBA00022448"/>
    </source>
</evidence>
<keyword evidence="13" id="KW-1185">Reference proteome</keyword>
<sequence length="586" mass="64682">MHCGIFHIRLVCLGVSMSIGLMGVSATAQIAPPLPPVFDPTGRSGKPPAPLREEFKAPDTPPPSRILPEVSPAPHKPFENRLGSVRVFVHDIHVTGSTVFSEAELADVIAPYRNRELTTEDLERVRLALTLLYVNRGYLTSGAIIPDQDVTFGTIVIQIVEGALARIDVEGNQWFRSSYLRDRVARGVDTPVSIQPLQERIQLLQQDPRIERINAELRPGDARGESVLNLRVTDANPFKAWLEFNNYQTPVVGAERGLATVAHQNVTGHGDQFVFTYGRSHGVNPIIDTSYSVPLNAYETTLTAYYRRNAFLVVENPFRSLDLNVDSEIIGIAVRQPVYRTVSDEVALSLGGEHLYLKTTSAFDVPGLPSLFIPGSSTTGVATVSALRFSQEYTHRSPSFVFAALSRFSVGLNVLGATVNSGPLPDGQFVSWLGQAQAVKRIEDWWGIQLLGRVAAQIANDRLFPLEQMPVGGRFSVRGYRENTLVRDDAVLASVESRVPLLRFASGEDRLQFAQFVDFGRAWNAKGHTPDPQTLASVGVGLRWTILPQERARFEVYWGQQLNHVRGGEGNLQDHGIHLQFVVQAL</sequence>
<dbReference type="Gene3D" id="3.10.20.310">
    <property type="entry name" value="membrane protein fhac"/>
    <property type="match status" value="1"/>
</dbReference>
<evidence type="ECO:0000313" key="12">
    <source>
        <dbReference type="EMBL" id="CBK40327.1"/>
    </source>
</evidence>
<organism evidence="12 13">
    <name type="scientific">Nitrospira defluvii</name>
    <dbReference type="NCBI Taxonomy" id="330214"/>
    <lineage>
        <taxon>Bacteria</taxon>
        <taxon>Pseudomonadati</taxon>
        <taxon>Nitrospirota</taxon>
        <taxon>Nitrospiria</taxon>
        <taxon>Nitrospirales</taxon>
        <taxon>Nitrospiraceae</taxon>
        <taxon>Nitrospira</taxon>
    </lineage>
</organism>
<evidence type="ECO:0000256" key="6">
    <source>
        <dbReference type="ARBA" id="ARBA00022927"/>
    </source>
</evidence>
<dbReference type="PANTHER" id="PTHR34597">
    <property type="entry name" value="SLR1661 PROTEIN"/>
    <property type="match status" value="1"/>
</dbReference>
<evidence type="ECO:0000256" key="8">
    <source>
        <dbReference type="ARBA" id="ARBA00023237"/>
    </source>
</evidence>
<dbReference type="Pfam" id="PF03865">
    <property type="entry name" value="ShlB"/>
    <property type="match status" value="1"/>
</dbReference>
<dbReference type="PANTHER" id="PTHR34597:SF3">
    <property type="entry name" value="OUTER MEMBRANE TRANSPORTER CDIB"/>
    <property type="match status" value="1"/>
</dbReference>
<name>D8PAR8_9BACT</name>
<dbReference type="AlphaFoldDB" id="D8PAR8"/>
<keyword evidence="8" id="KW-0998">Cell outer membrane</keyword>
<comment type="similarity">
    <text evidence="2">Belongs to the TPS (TC 1.B.20) family.</text>
</comment>
<dbReference type="InterPro" id="IPR013686">
    <property type="entry name" value="Polypept-transport_assoc_ShlB"/>
</dbReference>
<evidence type="ECO:0000259" key="11">
    <source>
        <dbReference type="PROSITE" id="PS51779"/>
    </source>
</evidence>
<evidence type="ECO:0000313" key="13">
    <source>
        <dbReference type="Proteomes" id="UP000001660"/>
    </source>
</evidence>
<feature type="region of interest" description="Disordered" evidence="9">
    <location>
        <begin position="35"/>
        <end position="73"/>
    </location>
</feature>
<dbReference type="STRING" id="330214.NIDE0552"/>
<evidence type="ECO:0000256" key="4">
    <source>
        <dbReference type="ARBA" id="ARBA00022452"/>
    </source>
</evidence>
<proteinExistence type="inferred from homology"/>
<dbReference type="GO" id="GO:0098046">
    <property type="term" value="C:type V protein secretion system complex"/>
    <property type="evidence" value="ECO:0007669"/>
    <property type="project" value="TreeGrafter"/>
</dbReference>
<reference evidence="12 13" key="1">
    <citation type="journal article" date="2010" name="Proc. Natl. Acad. Sci. U.S.A.">
        <title>A Nitrospira metagenome illuminates the physiology and evolution of globally important nitrite-oxidizing bacteria.</title>
        <authorList>
            <person name="Lucker S."/>
            <person name="Wagner M."/>
            <person name="Maixner F."/>
            <person name="Pelletier E."/>
            <person name="Koch H."/>
            <person name="Vacherie B."/>
            <person name="Rattei T."/>
            <person name="Sinninghe Damste J."/>
            <person name="Spieck E."/>
            <person name="Le Paslier D."/>
            <person name="Daims H."/>
        </authorList>
    </citation>
    <scope>NUCLEOTIDE SEQUENCE [LARGE SCALE GENOMIC DNA]</scope>
</reference>
<keyword evidence="5" id="KW-0812">Transmembrane</keyword>
<evidence type="ECO:0000256" key="5">
    <source>
        <dbReference type="ARBA" id="ARBA00022692"/>
    </source>
</evidence>
<dbReference type="GO" id="GO:0009279">
    <property type="term" value="C:cell outer membrane"/>
    <property type="evidence" value="ECO:0007669"/>
    <property type="project" value="UniProtKB-SubCell"/>
</dbReference>
<keyword evidence="4" id="KW-1134">Transmembrane beta strand</keyword>
<dbReference type="GO" id="GO:0046819">
    <property type="term" value="P:protein secretion by the type V secretion system"/>
    <property type="evidence" value="ECO:0007669"/>
    <property type="project" value="TreeGrafter"/>
</dbReference>
<dbReference type="InterPro" id="IPR005565">
    <property type="entry name" value="Hemolysn_activator_HlyB_C"/>
</dbReference>
<keyword evidence="3" id="KW-0813">Transport</keyword>
<dbReference type="KEGG" id="nde:NIDE0552"/>
<dbReference type="InterPro" id="IPR051544">
    <property type="entry name" value="TPS_OM_transporter"/>
</dbReference>
<evidence type="ECO:0000256" key="7">
    <source>
        <dbReference type="ARBA" id="ARBA00023136"/>
    </source>
</evidence>
<comment type="subcellular location">
    <subcellularLocation>
        <location evidence="1">Cell outer membrane</location>
    </subcellularLocation>
</comment>
<feature type="domain" description="POTRA" evidence="11">
    <location>
        <begin position="87"/>
        <end position="162"/>
    </location>
</feature>